<feature type="non-terminal residue" evidence="2">
    <location>
        <position position="173"/>
    </location>
</feature>
<name>A0ABQ5KFK4_9EUKA</name>
<proteinExistence type="predicted"/>
<evidence type="ECO:0000313" key="3">
    <source>
        <dbReference type="Proteomes" id="UP001057375"/>
    </source>
</evidence>
<evidence type="ECO:0000256" key="1">
    <source>
        <dbReference type="SAM" id="MobiDB-lite"/>
    </source>
</evidence>
<protein>
    <submittedName>
        <fullName evidence="2">Uncharacterized protein</fullName>
    </submittedName>
</protein>
<accession>A0ABQ5KFK4</accession>
<feature type="compositionally biased region" description="Basic and acidic residues" evidence="1">
    <location>
        <begin position="161"/>
        <end position="173"/>
    </location>
</feature>
<evidence type="ECO:0000313" key="2">
    <source>
        <dbReference type="EMBL" id="GKT31335.1"/>
    </source>
</evidence>
<feature type="region of interest" description="Disordered" evidence="1">
    <location>
        <begin position="1"/>
        <end position="173"/>
    </location>
</feature>
<feature type="compositionally biased region" description="Polar residues" evidence="1">
    <location>
        <begin position="1"/>
        <end position="31"/>
    </location>
</feature>
<dbReference type="Proteomes" id="UP001057375">
    <property type="component" value="Unassembled WGS sequence"/>
</dbReference>
<sequence length="173" mass="19194">MSRSSHGTPISSFSRSMRLSTAPHHSQSLRQWLQADKAKAPPPPLAPHTTKPRSRRFRGATISGSGSASSSSSIRHSLLPERGLGDTRKGIKPPYHARFPVSQPGRSRSDDESESESDHPIPMHRMRFPQLHSPRKQSSPVRAAQKNPHSPSASPYRVRMMKKEDSDRHAIGD</sequence>
<organism evidence="2 3">
    <name type="scientific">Aduncisulcus paluster</name>
    <dbReference type="NCBI Taxonomy" id="2918883"/>
    <lineage>
        <taxon>Eukaryota</taxon>
        <taxon>Metamonada</taxon>
        <taxon>Carpediemonas-like organisms</taxon>
        <taxon>Aduncisulcus</taxon>
    </lineage>
</organism>
<dbReference type="EMBL" id="BQXS01009569">
    <property type="protein sequence ID" value="GKT31335.1"/>
    <property type="molecule type" value="Genomic_DNA"/>
</dbReference>
<comment type="caution">
    <text evidence="2">The sequence shown here is derived from an EMBL/GenBank/DDBJ whole genome shotgun (WGS) entry which is preliminary data.</text>
</comment>
<reference evidence="2" key="1">
    <citation type="submission" date="2022-03" db="EMBL/GenBank/DDBJ databases">
        <title>Draft genome sequence of Aduncisulcus paluster, a free-living microaerophilic Fornicata.</title>
        <authorList>
            <person name="Yuyama I."/>
            <person name="Kume K."/>
            <person name="Tamura T."/>
            <person name="Inagaki Y."/>
            <person name="Hashimoto T."/>
        </authorList>
    </citation>
    <scope>NUCLEOTIDE SEQUENCE</scope>
    <source>
        <strain evidence="2">NY0171</strain>
    </source>
</reference>
<keyword evidence="3" id="KW-1185">Reference proteome</keyword>
<feature type="compositionally biased region" description="Low complexity" evidence="1">
    <location>
        <begin position="63"/>
        <end position="73"/>
    </location>
</feature>
<gene>
    <name evidence="2" type="ORF">ADUPG1_005838</name>
</gene>